<accession>A0A2P2P915</accession>
<sequence>MLLNFKFSAKWVNCKTYKNITGLAFADSVGKN</sequence>
<evidence type="ECO:0000313" key="1">
    <source>
        <dbReference type="EMBL" id="MBX51248.1"/>
    </source>
</evidence>
<dbReference type="AlphaFoldDB" id="A0A2P2P915"/>
<dbReference type="EMBL" id="GGEC01070764">
    <property type="protein sequence ID" value="MBX51248.1"/>
    <property type="molecule type" value="Transcribed_RNA"/>
</dbReference>
<reference evidence="1" key="1">
    <citation type="submission" date="2018-02" db="EMBL/GenBank/DDBJ databases">
        <title>Rhizophora mucronata_Transcriptome.</title>
        <authorList>
            <person name="Meera S.P."/>
            <person name="Sreeshan A."/>
            <person name="Augustine A."/>
        </authorList>
    </citation>
    <scope>NUCLEOTIDE SEQUENCE</scope>
    <source>
        <tissue evidence="1">Leaf</tissue>
    </source>
</reference>
<proteinExistence type="predicted"/>
<name>A0A2P2P915_RHIMU</name>
<organism evidence="1">
    <name type="scientific">Rhizophora mucronata</name>
    <name type="common">Asiatic mangrove</name>
    <dbReference type="NCBI Taxonomy" id="61149"/>
    <lineage>
        <taxon>Eukaryota</taxon>
        <taxon>Viridiplantae</taxon>
        <taxon>Streptophyta</taxon>
        <taxon>Embryophyta</taxon>
        <taxon>Tracheophyta</taxon>
        <taxon>Spermatophyta</taxon>
        <taxon>Magnoliopsida</taxon>
        <taxon>eudicotyledons</taxon>
        <taxon>Gunneridae</taxon>
        <taxon>Pentapetalae</taxon>
        <taxon>rosids</taxon>
        <taxon>fabids</taxon>
        <taxon>Malpighiales</taxon>
        <taxon>Rhizophoraceae</taxon>
        <taxon>Rhizophora</taxon>
    </lineage>
</organism>
<protein>
    <submittedName>
        <fullName evidence="1">Uncharacterized protein</fullName>
    </submittedName>
</protein>